<keyword evidence="3" id="KW-0472">Membrane</keyword>
<evidence type="ECO:0000256" key="1">
    <source>
        <dbReference type="ARBA" id="ARBA00022679"/>
    </source>
</evidence>
<dbReference type="GO" id="GO:0008654">
    <property type="term" value="P:phospholipid biosynthetic process"/>
    <property type="evidence" value="ECO:0007669"/>
    <property type="project" value="InterPro"/>
</dbReference>
<feature type="transmembrane region" description="Helical" evidence="3">
    <location>
        <begin position="187"/>
        <end position="206"/>
    </location>
</feature>
<reference evidence="4" key="1">
    <citation type="submission" date="2019-02" db="EMBL/GenBank/DDBJ databases">
        <authorList>
            <person name="Gruber-Vodicka R. H."/>
            <person name="Seah K. B. B."/>
        </authorList>
    </citation>
    <scope>NUCLEOTIDE SEQUENCE</scope>
    <source>
        <strain evidence="4">BECK_SA2B12</strain>
    </source>
</reference>
<dbReference type="PROSITE" id="PS00379">
    <property type="entry name" value="CDP_ALCOHOL_P_TRANSF"/>
    <property type="match status" value="1"/>
</dbReference>
<protein>
    <submittedName>
        <fullName evidence="4">CDP-diacylglycerol---serine O-phosphatidyltransferase</fullName>
    </submittedName>
</protein>
<dbReference type="GO" id="GO:0016020">
    <property type="term" value="C:membrane"/>
    <property type="evidence" value="ECO:0007669"/>
    <property type="project" value="InterPro"/>
</dbReference>
<organism evidence="4">
    <name type="scientific">Candidatus Kentrum eta</name>
    <dbReference type="NCBI Taxonomy" id="2126337"/>
    <lineage>
        <taxon>Bacteria</taxon>
        <taxon>Pseudomonadati</taxon>
        <taxon>Pseudomonadota</taxon>
        <taxon>Gammaproteobacteria</taxon>
        <taxon>Candidatus Kentrum</taxon>
    </lineage>
</organism>
<feature type="transmembrane region" description="Helical" evidence="3">
    <location>
        <begin position="212"/>
        <end position="239"/>
    </location>
</feature>
<gene>
    <name evidence="4" type="ORF">BECKH772C_GA0070978_100278</name>
</gene>
<feature type="transmembrane region" description="Helical" evidence="3">
    <location>
        <begin position="157"/>
        <end position="175"/>
    </location>
</feature>
<evidence type="ECO:0000256" key="3">
    <source>
        <dbReference type="SAM" id="Phobius"/>
    </source>
</evidence>
<feature type="transmembrane region" description="Helical" evidence="3">
    <location>
        <begin position="336"/>
        <end position="357"/>
    </location>
</feature>
<comment type="similarity">
    <text evidence="2">Belongs to the CDP-alcohol phosphatidyltransferase class-I family.</text>
</comment>
<keyword evidence="1 2" id="KW-0808">Transferase</keyword>
<dbReference type="InterPro" id="IPR043130">
    <property type="entry name" value="CDP-OH_PTrfase_TM_dom"/>
</dbReference>
<evidence type="ECO:0000313" key="4">
    <source>
        <dbReference type="EMBL" id="VFJ98948.1"/>
    </source>
</evidence>
<feature type="transmembrane region" description="Helical" evidence="3">
    <location>
        <begin position="363"/>
        <end position="386"/>
    </location>
</feature>
<dbReference type="AlphaFoldDB" id="A0A450V2B9"/>
<accession>A0A450V2B9</accession>
<feature type="transmembrane region" description="Helical" evidence="3">
    <location>
        <begin position="260"/>
        <end position="277"/>
    </location>
</feature>
<evidence type="ECO:0000256" key="2">
    <source>
        <dbReference type="RuleBase" id="RU003750"/>
    </source>
</evidence>
<feature type="transmembrane region" description="Helical" evidence="3">
    <location>
        <begin position="131"/>
        <end position="151"/>
    </location>
</feature>
<proteinExistence type="inferred from homology"/>
<keyword evidence="3" id="KW-0812">Transmembrane</keyword>
<dbReference type="InterPro" id="IPR032690">
    <property type="entry name" value="CarS"/>
</dbReference>
<dbReference type="GO" id="GO:0016780">
    <property type="term" value="F:phosphotransferase activity, for other substituted phosphate groups"/>
    <property type="evidence" value="ECO:0007669"/>
    <property type="project" value="InterPro"/>
</dbReference>
<dbReference type="Pfam" id="PF01066">
    <property type="entry name" value="CDP-OH_P_transf"/>
    <property type="match status" value="1"/>
</dbReference>
<dbReference type="InterPro" id="IPR048254">
    <property type="entry name" value="CDP_ALCOHOL_P_TRANSF_CS"/>
</dbReference>
<name>A0A450V2B9_9GAMM</name>
<feature type="transmembrane region" description="Helical" evidence="3">
    <location>
        <begin position="297"/>
        <end position="315"/>
    </location>
</feature>
<dbReference type="EMBL" id="CAADFJ010000027">
    <property type="protein sequence ID" value="VFJ98948.1"/>
    <property type="molecule type" value="Genomic_DNA"/>
</dbReference>
<dbReference type="Gene3D" id="1.20.120.1760">
    <property type="match status" value="1"/>
</dbReference>
<feature type="transmembrane region" description="Helical" evidence="3">
    <location>
        <begin position="76"/>
        <end position="93"/>
    </location>
</feature>
<keyword evidence="3" id="KW-1133">Transmembrane helix</keyword>
<dbReference type="Pfam" id="PF01864">
    <property type="entry name" value="CarS-like"/>
    <property type="match status" value="1"/>
</dbReference>
<dbReference type="InterPro" id="IPR000462">
    <property type="entry name" value="CDP-OH_P_trans"/>
</dbReference>
<sequence>MANNNFIVRLNRVDYLTLSGVLWSFLSILLSFSGHFAFALSLLFVAMLVDAFDGIFARKYGLERNFGRYLDSFVDVLDYLVAPAIFLYCWGFTGILNSTILVFFIICGIIRLSVFNQVGNLKEANNDKLSYWGMPVFWSIFILAAAYLLALLISKPFVLAFLAVVIVIYSILMIYNGRFYKFQDTRLILILVIGGIVLFALLGYGSKSAFNSFWTLVGSALFLTLPIIVGGILHMVFVAKHWLDFLAIPVQNRLFGANKTWRGFIVMPVVTIPGVWLTQLLEPLWRDWLLVSLQDISILRIGLALGLAYVLFELPNSYIKRRLGAAPGKIPRQCHYCFVLLDQLDSAVGFAFVYFLFLDIPETVLLTQIAIFPLVAITIKSGLFLLKLKKKSPLY</sequence>